<keyword evidence="1" id="KW-0880">Kelch repeat</keyword>
<reference evidence="3" key="2">
    <citation type="submission" date="2020-08" db="EMBL/GenBank/DDBJ databases">
        <title>Plant Genome Project.</title>
        <authorList>
            <person name="Zhang R.-G."/>
        </authorList>
    </citation>
    <scope>NUCLEOTIDE SEQUENCE</scope>
    <source>
        <strain evidence="3">Huo1</strain>
        <tissue evidence="3">Leaf</tissue>
    </source>
</reference>
<dbReference type="GO" id="GO:0005634">
    <property type="term" value="C:nucleus"/>
    <property type="evidence" value="ECO:0007669"/>
    <property type="project" value="UniProtKB-ARBA"/>
</dbReference>
<dbReference type="Gene3D" id="2.120.10.80">
    <property type="entry name" value="Kelch-type beta propeller"/>
    <property type="match status" value="1"/>
</dbReference>
<accession>A0A8X8ZA83</accession>
<proteinExistence type="predicted"/>
<dbReference type="AlphaFoldDB" id="A0A8X8ZA83"/>
<gene>
    <name evidence="3" type="ORF">SASPL_144258</name>
</gene>
<keyword evidence="4" id="KW-1185">Reference proteome</keyword>
<dbReference type="PANTHER" id="PTHR46122:SF13">
    <property type="entry name" value="F-BOX_KELCH-REPEAT PROTEIN SKIP11-LIKE"/>
    <property type="match status" value="1"/>
</dbReference>
<reference evidence="3" key="1">
    <citation type="submission" date="2018-01" db="EMBL/GenBank/DDBJ databases">
        <authorList>
            <person name="Mao J.F."/>
        </authorList>
    </citation>
    <scope>NUCLEOTIDE SEQUENCE</scope>
    <source>
        <strain evidence="3">Huo1</strain>
        <tissue evidence="3">Leaf</tissue>
    </source>
</reference>
<dbReference type="InterPro" id="IPR006652">
    <property type="entry name" value="Kelch_1"/>
</dbReference>
<sequence>MDGKFYVVGGTGAGFAHLSCGEVYDLKNGTWTEIVNISPVQPAPPTAMSGAPPLIAVVKNEMYAADYVSKEVKKYNKEVHSWVPGEGPPQWDVLGRKQGTGFVYNCAVMGC</sequence>
<dbReference type="Proteomes" id="UP000298416">
    <property type="component" value="Unassembled WGS sequence"/>
</dbReference>
<dbReference type="InterPro" id="IPR052439">
    <property type="entry name" value="F-box/Kelch-repeat"/>
</dbReference>
<organism evidence="3">
    <name type="scientific">Salvia splendens</name>
    <name type="common">Scarlet sage</name>
    <dbReference type="NCBI Taxonomy" id="180675"/>
    <lineage>
        <taxon>Eukaryota</taxon>
        <taxon>Viridiplantae</taxon>
        <taxon>Streptophyta</taxon>
        <taxon>Embryophyta</taxon>
        <taxon>Tracheophyta</taxon>
        <taxon>Spermatophyta</taxon>
        <taxon>Magnoliopsida</taxon>
        <taxon>eudicotyledons</taxon>
        <taxon>Gunneridae</taxon>
        <taxon>Pentapetalae</taxon>
        <taxon>asterids</taxon>
        <taxon>lamiids</taxon>
        <taxon>Lamiales</taxon>
        <taxon>Lamiaceae</taxon>
        <taxon>Nepetoideae</taxon>
        <taxon>Mentheae</taxon>
        <taxon>Salviinae</taxon>
        <taxon>Salvia</taxon>
        <taxon>Salvia subgen. Calosphace</taxon>
        <taxon>core Calosphace</taxon>
    </lineage>
</organism>
<evidence type="ECO:0000313" key="3">
    <source>
        <dbReference type="EMBL" id="KAG6397797.1"/>
    </source>
</evidence>
<keyword evidence="2" id="KW-0677">Repeat</keyword>
<evidence type="ECO:0000256" key="1">
    <source>
        <dbReference type="ARBA" id="ARBA00022441"/>
    </source>
</evidence>
<dbReference type="Pfam" id="PF01344">
    <property type="entry name" value="Kelch_1"/>
    <property type="match status" value="1"/>
</dbReference>
<name>A0A8X8ZA83_SALSN</name>
<evidence type="ECO:0000256" key="2">
    <source>
        <dbReference type="ARBA" id="ARBA00022737"/>
    </source>
</evidence>
<comment type="caution">
    <text evidence="3">The sequence shown here is derived from an EMBL/GenBank/DDBJ whole genome shotgun (WGS) entry which is preliminary data.</text>
</comment>
<dbReference type="PANTHER" id="PTHR46122">
    <property type="entry name" value="GALACTOSE OXIDASE/KELCH REPEAT PROTEIN-RELATED"/>
    <property type="match status" value="1"/>
</dbReference>
<dbReference type="EMBL" id="PNBA02000016">
    <property type="protein sequence ID" value="KAG6397797.1"/>
    <property type="molecule type" value="Genomic_DNA"/>
</dbReference>
<protein>
    <submittedName>
        <fullName evidence="3">Uncharacterized protein</fullName>
    </submittedName>
</protein>
<dbReference type="InterPro" id="IPR015915">
    <property type="entry name" value="Kelch-typ_b-propeller"/>
</dbReference>
<dbReference type="SUPFAM" id="SSF117281">
    <property type="entry name" value="Kelch motif"/>
    <property type="match status" value="1"/>
</dbReference>
<evidence type="ECO:0000313" key="4">
    <source>
        <dbReference type="Proteomes" id="UP000298416"/>
    </source>
</evidence>